<gene>
    <name evidence="1" type="ORF">K461DRAFT_287559</name>
</gene>
<protein>
    <submittedName>
        <fullName evidence="1">Uncharacterized protein</fullName>
    </submittedName>
</protein>
<evidence type="ECO:0000313" key="1">
    <source>
        <dbReference type="EMBL" id="KAF2149722.1"/>
    </source>
</evidence>
<organism evidence="1 2">
    <name type="scientific">Myriangium duriaei CBS 260.36</name>
    <dbReference type="NCBI Taxonomy" id="1168546"/>
    <lineage>
        <taxon>Eukaryota</taxon>
        <taxon>Fungi</taxon>
        <taxon>Dikarya</taxon>
        <taxon>Ascomycota</taxon>
        <taxon>Pezizomycotina</taxon>
        <taxon>Dothideomycetes</taxon>
        <taxon>Dothideomycetidae</taxon>
        <taxon>Myriangiales</taxon>
        <taxon>Myriangiaceae</taxon>
        <taxon>Myriangium</taxon>
    </lineage>
</organism>
<proteinExistence type="predicted"/>
<name>A0A9P4ITH8_9PEZI</name>
<comment type="caution">
    <text evidence="1">The sequence shown here is derived from an EMBL/GenBank/DDBJ whole genome shotgun (WGS) entry which is preliminary data.</text>
</comment>
<dbReference type="AlphaFoldDB" id="A0A9P4ITH8"/>
<reference evidence="1" key="1">
    <citation type="journal article" date="2020" name="Stud. Mycol.">
        <title>101 Dothideomycetes genomes: a test case for predicting lifestyles and emergence of pathogens.</title>
        <authorList>
            <person name="Haridas S."/>
            <person name="Albert R."/>
            <person name="Binder M."/>
            <person name="Bloem J."/>
            <person name="Labutti K."/>
            <person name="Salamov A."/>
            <person name="Andreopoulos B."/>
            <person name="Baker S."/>
            <person name="Barry K."/>
            <person name="Bills G."/>
            <person name="Bluhm B."/>
            <person name="Cannon C."/>
            <person name="Castanera R."/>
            <person name="Culley D."/>
            <person name="Daum C."/>
            <person name="Ezra D."/>
            <person name="Gonzalez J."/>
            <person name="Henrissat B."/>
            <person name="Kuo A."/>
            <person name="Liang C."/>
            <person name="Lipzen A."/>
            <person name="Lutzoni F."/>
            <person name="Magnuson J."/>
            <person name="Mondo S."/>
            <person name="Nolan M."/>
            <person name="Ohm R."/>
            <person name="Pangilinan J."/>
            <person name="Park H.-J."/>
            <person name="Ramirez L."/>
            <person name="Alfaro M."/>
            <person name="Sun H."/>
            <person name="Tritt A."/>
            <person name="Yoshinaga Y."/>
            <person name="Zwiers L.-H."/>
            <person name="Turgeon B."/>
            <person name="Goodwin S."/>
            <person name="Spatafora J."/>
            <person name="Crous P."/>
            <person name="Grigoriev I."/>
        </authorList>
    </citation>
    <scope>NUCLEOTIDE SEQUENCE</scope>
    <source>
        <strain evidence="1">CBS 260.36</strain>
    </source>
</reference>
<keyword evidence="2" id="KW-1185">Reference proteome</keyword>
<dbReference type="Proteomes" id="UP000799439">
    <property type="component" value="Unassembled WGS sequence"/>
</dbReference>
<accession>A0A9P4ITH8</accession>
<dbReference type="OrthoDB" id="2152248at2759"/>
<evidence type="ECO:0000313" key="2">
    <source>
        <dbReference type="Proteomes" id="UP000799439"/>
    </source>
</evidence>
<dbReference type="EMBL" id="ML996090">
    <property type="protein sequence ID" value="KAF2149722.1"/>
    <property type="molecule type" value="Genomic_DNA"/>
</dbReference>
<sequence>MMKQIISKNVGYVYGTTCHISFAFHSQHFSSTSFGYDYFVSLPASYDLSEARELQRMDNESYASLYHAIPKVILCYDTLHQVEPNVCSLVVNMRQGYVSNTSVLSVKLDGVLQISRVDPDAVNVTKFPMSRNNTWSLGIHTPNRFVTLMPIGSGGDTFLTRNLNIILNGSMMGAWTTSFL</sequence>